<dbReference type="Gramene" id="rna-gnl|WGS:JABURB|Cocit.L0750.1">
    <property type="protein sequence ID" value="cds-KAF7849475.1"/>
    <property type="gene ID" value="gene-BT93_L0750"/>
</dbReference>
<reference evidence="1" key="1">
    <citation type="submission" date="2020-05" db="EMBL/GenBank/DDBJ databases">
        <title>WGS assembly of Corymbia citriodora subspecies variegata.</title>
        <authorList>
            <person name="Barry K."/>
            <person name="Hundley H."/>
            <person name="Shu S."/>
            <person name="Jenkins J."/>
            <person name="Grimwood J."/>
            <person name="Baten A."/>
        </authorList>
    </citation>
    <scope>NUCLEOTIDE SEQUENCE</scope>
    <source>
        <strain evidence="1">CV2-018</strain>
    </source>
</reference>
<keyword evidence="2" id="KW-1185">Reference proteome</keyword>
<organism evidence="1 2">
    <name type="scientific">Corymbia citriodora subsp. variegata</name>
    <dbReference type="NCBI Taxonomy" id="360336"/>
    <lineage>
        <taxon>Eukaryota</taxon>
        <taxon>Viridiplantae</taxon>
        <taxon>Streptophyta</taxon>
        <taxon>Embryophyta</taxon>
        <taxon>Tracheophyta</taxon>
        <taxon>Spermatophyta</taxon>
        <taxon>Magnoliopsida</taxon>
        <taxon>eudicotyledons</taxon>
        <taxon>Gunneridae</taxon>
        <taxon>Pentapetalae</taxon>
        <taxon>rosids</taxon>
        <taxon>malvids</taxon>
        <taxon>Myrtales</taxon>
        <taxon>Myrtaceae</taxon>
        <taxon>Myrtoideae</taxon>
        <taxon>Eucalypteae</taxon>
        <taxon>Corymbia</taxon>
    </lineage>
</organism>
<name>A0A8T0CU38_CORYI</name>
<proteinExistence type="predicted"/>
<dbReference type="AlphaFoldDB" id="A0A8T0CU38"/>
<evidence type="ECO:0000313" key="1">
    <source>
        <dbReference type="EMBL" id="KAF7849475.1"/>
    </source>
</evidence>
<comment type="caution">
    <text evidence="1">The sequence shown here is derived from an EMBL/GenBank/DDBJ whole genome shotgun (WGS) entry which is preliminary data.</text>
</comment>
<protein>
    <submittedName>
        <fullName evidence="1">Uncharacterized protein</fullName>
    </submittedName>
</protein>
<evidence type="ECO:0000313" key="2">
    <source>
        <dbReference type="Proteomes" id="UP000806378"/>
    </source>
</evidence>
<accession>A0A8T0CU38</accession>
<dbReference type="EMBL" id="MU089772">
    <property type="protein sequence ID" value="KAF7849475.1"/>
    <property type="molecule type" value="Genomic_DNA"/>
</dbReference>
<sequence length="141" mass="15909">MGEVQAIESGQPPGFSYVCLRFPPQSPTQNPNHLHPPLRFSSRSPPPIFTPGVFSRMMMDDSDWPRLPAVDEATPDLQECREQNRKILILRIGGPYPDDGDPSDLSLGNRIKALVNCLHHPHIPLCALRRRAKQWNPKDGR</sequence>
<dbReference type="Proteomes" id="UP000806378">
    <property type="component" value="Unassembled WGS sequence"/>
</dbReference>
<gene>
    <name evidence="1" type="ORF">BT93_L0750</name>
</gene>